<dbReference type="SMART" id="SM00028">
    <property type="entry name" value="TPR"/>
    <property type="match status" value="4"/>
</dbReference>
<name>A0ABU2K2H0_9ACTN</name>
<dbReference type="RefSeq" id="WP_311670775.1">
    <property type="nucleotide sequence ID" value="NZ_JAVREO010000031.1"/>
</dbReference>
<dbReference type="InterPro" id="IPR019734">
    <property type="entry name" value="TPR_rpt"/>
</dbReference>
<feature type="region of interest" description="Disordered" evidence="1">
    <location>
        <begin position="50"/>
        <end position="74"/>
    </location>
</feature>
<dbReference type="Gene3D" id="1.25.40.10">
    <property type="entry name" value="Tetratricopeptide repeat domain"/>
    <property type="match status" value="2"/>
</dbReference>
<evidence type="ECO:0000313" key="3">
    <source>
        <dbReference type="Proteomes" id="UP001183410"/>
    </source>
</evidence>
<dbReference type="InterPro" id="IPR011990">
    <property type="entry name" value="TPR-like_helical_dom_sf"/>
</dbReference>
<evidence type="ECO:0000256" key="1">
    <source>
        <dbReference type="SAM" id="MobiDB-lite"/>
    </source>
</evidence>
<organism evidence="2 3">
    <name type="scientific">Streptomyces chisholmiae</name>
    <dbReference type="NCBI Taxonomy" id="3075540"/>
    <lineage>
        <taxon>Bacteria</taxon>
        <taxon>Bacillati</taxon>
        <taxon>Actinomycetota</taxon>
        <taxon>Actinomycetes</taxon>
        <taxon>Kitasatosporales</taxon>
        <taxon>Streptomycetaceae</taxon>
        <taxon>Streptomyces</taxon>
    </lineage>
</organism>
<dbReference type="PANTHER" id="PTHR47691:SF3">
    <property type="entry name" value="HTH-TYPE TRANSCRIPTIONAL REGULATOR RV0890C-RELATED"/>
    <property type="match status" value="1"/>
</dbReference>
<accession>A0ABU2K2H0</accession>
<reference evidence="3" key="1">
    <citation type="submission" date="2023-07" db="EMBL/GenBank/DDBJ databases">
        <title>30 novel species of actinomycetes from the DSMZ collection.</title>
        <authorList>
            <person name="Nouioui I."/>
        </authorList>
    </citation>
    <scope>NUCLEOTIDE SEQUENCE [LARGE SCALE GENOMIC DNA]</scope>
    <source>
        <strain evidence="3">DSM 44915</strain>
    </source>
</reference>
<dbReference type="SUPFAM" id="SSF52540">
    <property type="entry name" value="P-loop containing nucleoside triphosphate hydrolases"/>
    <property type="match status" value="1"/>
</dbReference>
<protein>
    <submittedName>
        <fullName evidence="2">Tetratricopeptide repeat protein</fullName>
    </submittedName>
</protein>
<sequence>MRWRRFRRRPCPSEGRLITRPEDPAPAPGGTRSGLSGAARDVVQAGSVRGGVHFHAPGPAAAGGDSGPVPRQLPSGIRGFVNRVPELAQLDEILAGDGESSFDVPVCLITGTAGGGKTSLALRWAHQVRERFPDGQLHINLRGYDPGEPVTAGEALHRFLSALGVRPEQVPAEPDAAAALYRSLLAGRRMLILLDNAATIAQVRPLLPGTAGCLTLITSRSRLPGLAIRDGARRITLGTLPAPEAVALLRAVTAEERPRDTDAELAELARLCAYLPLALRIAAERAASRPHLSLAELIAELRDESALWDALSTGDDEEAEAVRTVFAWSYRALPPAAARLFRLLGLHPTPQFALSAAGALAGLSPARARQLLDVLVGAHLLEQCAPDRYEFHDLLRAYAMDQARRAEPVAEREAAERRLVEWSLRRADAAARWISPTERRLVPEAESAEVLFEHYDAAVDFAEREFPNLLATVQLAARLGWHERGWRLAAVLWAAQPPSSATVEWLAAGRTGLELARAAGDRAGEARLLTDLGMAAVRLNDLAEGARCHQSALELWQGLADRAGVAGSLNLLGLVHLRRRELTRAGERFERARETFLELGDAHRAATALANLASVRLRAGELARAAEAAELALEEHRALSDPRGAGNALRLVSEVRRERGETGPALEAARRAVEIALELRSRPLEGYWLLTLGAAQLAAGQPAEALVSCQRSASLHRRLGDRGREALAWQGSGAAYQALGRPAEAADFHRRAVAAHRELADDWHTVLALEALGTALSEAEALGEVEALDEADADGSGGERADGGGAGRAHWAAALRLLGAPGDPRGAALRARLAGRLAGSAR</sequence>
<dbReference type="SUPFAM" id="SSF48452">
    <property type="entry name" value="TPR-like"/>
    <property type="match status" value="2"/>
</dbReference>
<dbReference type="PRINTS" id="PR00364">
    <property type="entry name" value="DISEASERSIST"/>
</dbReference>
<feature type="compositionally biased region" description="Low complexity" evidence="1">
    <location>
        <begin position="56"/>
        <end position="70"/>
    </location>
</feature>
<dbReference type="PANTHER" id="PTHR47691">
    <property type="entry name" value="REGULATOR-RELATED"/>
    <property type="match status" value="1"/>
</dbReference>
<keyword evidence="3" id="KW-1185">Reference proteome</keyword>
<evidence type="ECO:0000313" key="2">
    <source>
        <dbReference type="EMBL" id="MDT0270713.1"/>
    </source>
</evidence>
<dbReference type="Gene3D" id="3.40.50.300">
    <property type="entry name" value="P-loop containing nucleotide triphosphate hydrolases"/>
    <property type="match status" value="1"/>
</dbReference>
<comment type="caution">
    <text evidence="2">The sequence shown here is derived from an EMBL/GenBank/DDBJ whole genome shotgun (WGS) entry which is preliminary data.</text>
</comment>
<dbReference type="InterPro" id="IPR027417">
    <property type="entry name" value="P-loop_NTPase"/>
</dbReference>
<proteinExistence type="predicted"/>
<feature type="compositionally biased region" description="Basic residues" evidence="1">
    <location>
        <begin position="1"/>
        <end position="10"/>
    </location>
</feature>
<gene>
    <name evidence="2" type="ORF">RM844_31030</name>
</gene>
<feature type="region of interest" description="Disordered" evidence="1">
    <location>
        <begin position="1"/>
        <end position="37"/>
    </location>
</feature>
<dbReference type="Pfam" id="PF13424">
    <property type="entry name" value="TPR_12"/>
    <property type="match status" value="1"/>
</dbReference>
<dbReference type="EMBL" id="JAVREO010000031">
    <property type="protein sequence ID" value="MDT0270713.1"/>
    <property type="molecule type" value="Genomic_DNA"/>
</dbReference>
<dbReference type="Proteomes" id="UP001183410">
    <property type="component" value="Unassembled WGS sequence"/>
</dbReference>